<keyword evidence="1" id="KW-0732">Signal</keyword>
<dbReference type="Proteomes" id="UP001548713">
    <property type="component" value="Unassembled WGS sequence"/>
</dbReference>
<dbReference type="Gene3D" id="3.20.20.80">
    <property type="entry name" value="Glycosidases"/>
    <property type="match status" value="1"/>
</dbReference>
<gene>
    <name evidence="2" type="ORF">ABVV53_10360</name>
</gene>
<reference evidence="2 3" key="1">
    <citation type="submission" date="2024-07" db="EMBL/GenBank/DDBJ databases">
        <title>Novosphingobium kalidii RD2P27.</title>
        <authorList>
            <person name="Sun J.-Q."/>
        </authorList>
    </citation>
    <scope>NUCLEOTIDE SEQUENCE [LARGE SCALE GENOMIC DNA]</scope>
    <source>
        <strain evidence="2 3">RD2P27</strain>
    </source>
</reference>
<dbReference type="EMBL" id="JBEWLY010000014">
    <property type="protein sequence ID" value="MET1755858.1"/>
    <property type="molecule type" value="Genomic_DNA"/>
</dbReference>
<feature type="signal peptide" evidence="1">
    <location>
        <begin position="1"/>
        <end position="24"/>
    </location>
</feature>
<sequence>MKGYQKALTLASTALMMTSLQGCAGMPHSRGSDVAQVEAGNLPLVREIDERFQSFQVGFSHLTGGETWKSYDELPAGAAEKDGFAAIREKRLPTDLANPRLRTLTKALAPLYVRYGGTTANSVYFHDSDAPPPAKPPKGFTVLLTRDAWKGAIDFAKAVDAKILTSFTNSDGVRDASHAWTPKMAAPWLAYTRSVGGEIYAAELFNEPNAPEPPRIPKGHSPEEFARDFATFRAFMAKAAPDVKIVGPGTAKLGVSGVASLESVTSEMYASATPKPKFDIISYHFYPALAERCAPATSPFGIGSDKALTEEWLARPSKELQQQKALRDRFAPGAPIWLTETGGAACGGLRWQPTFLDTFRYVDTMSRTAKEGLDAMFTHALVSGSNGFIDEKTFEPNASYWAGLLWRRLMGTRVLDAGPEQPGLHLYAHCQRGTPGGVTILALNLGESSKTLQVGSPADVYALTSPELQSNTVLLNGKALALTANDELPAIAPARLEGRQATLAPTSVNFITLPKAGNPNCR</sequence>
<dbReference type="PANTHER" id="PTHR46145">
    <property type="entry name" value="HEPARANASE"/>
    <property type="match status" value="1"/>
</dbReference>
<comment type="caution">
    <text evidence="2">The sequence shown here is derived from an EMBL/GenBank/DDBJ whole genome shotgun (WGS) entry which is preliminary data.</text>
</comment>
<name>A0ABV2D1V6_9SPHN</name>
<dbReference type="RefSeq" id="WP_353984353.1">
    <property type="nucleotide sequence ID" value="NZ_JBEWLY010000014.1"/>
</dbReference>
<proteinExistence type="predicted"/>
<accession>A0ABV2D1V6</accession>
<dbReference type="InterPro" id="IPR017853">
    <property type="entry name" value="GH"/>
</dbReference>
<protein>
    <recommendedName>
        <fullName evidence="4">Glycosyl hydrolase family 79</fullName>
    </recommendedName>
</protein>
<dbReference type="PROSITE" id="PS51257">
    <property type="entry name" value="PROKAR_LIPOPROTEIN"/>
    <property type="match status" value="1"/>
</dbReference>
<evidence type="ECO:0000313" key="3">
    <source>
        <dbReference type="Proteomes" id="UP001548713"/>
    </source>
</evidence>
<evidence type="ECO:0000313" key="2">
    <source>
        <dbReference type="EMBL" id="MET1755858.1"/>
    </source>
</evidence>
<keyword evidence="3" id="KW-1185">Reference proteome</keyword>
<evidence type="ECO:0000256" key="1">
    <source>
        <dbReference type="SAM" id="SignalP"/>
    </source>
</evidence>
<organism evidence="2 3">
    <name type="scientific">Novosphingobium kalidii</name>
    <dbReference type="NCBI Taxonomy" id="3230299"/>
    <lineage>
        <taxon>Bacteria</taxon>
        <taxon>Pseudomonadati</taxon>
        <taxon>Pseudomonadota</taxon>
        <taxon>Alphaproteobacteria</taxon>
        <taxon>Sphingomonadales</taxon>
        <taxon>Sphingomonadaceae</taxon>
        <taxon>Novosphingobium</taxon>
    </lineage>
</organism>
<dbReference type="SUPFAM" id="SSF51445">
    <property type="entry name" value="(Trans)glycosidases"/>
    <property type="match status" value="1"/>
</dbReference>
<feature type="chain" id="PRO_5046632274" description="Glycosyl hydrolase family 79" evidence="1">
    <location>
        <begin position="25"/>
        <end position="522"/>
    </location>
</feature>
<dbReference type="PANTHER" id="PTHR46145:SF4">
    <property type="entry name" value="HEPARANASE"/>
    <property type="match status" value="1"/>
</dbReference>
<evidence type="ECO:0008006" key="4">
    <source>
        <dbReference type="Google" id="ProtNLM"/>
    </source>
</evidence>